<evidence type="ECO:0000256" key="1">
    <source>
        <dbReference type="SAM" id="MobiDB-lite"/>
    </source>
</evidence>
<dbReference type="EMBL" id="JABBKX010000014">
    <property type="protein sequence ID" value="NMJ44305.1"/>
    <property type="molecule type" value="Genomic_DNA"/>
</dbReference>
<comment type="caution">
    <text evidence="2">The sequence shown here is derived from an EMBL/GenBank/DDBJ whole genome shotgun (WGS) entry which is preliminary data.</text>
</comment>
<evidence type="ECO:0000313" key="2">
    <source>
        <dbReference type="EMBL" id="NMJ44305.1"/>
    </source>
</evidence>
<dbReference type="AlphaFoldDB" id="A0A848ELA9"/>
<feature type="region of interest" description="Disordered" evidence="1">
    <location>
        <begin position="73"/>
        <end position="98"/>
    </location>
</feature>
<dbReference type="RefSeq" id="WP_170056485.1">
    <property type="nucleotide sequence ID" value="NZ_JABBKX010000014.1"/>
</dbReference>
<sequence length="98" mass="10860">MDDRLRRIERYEALRARLAEAIRLMHFNKAEAVDLDSLEGAVGLIERVEAGQRVEVVSAQKAAAELRAVVKQVPPVSKPGRQRGWRPTGDREAAGDEG</sequence>
<proteinExistence type="predicted"/>
<keyword evidence="3" id="KW-1185">Reference proteome</keyword>
<protein>
    <submittedName>
        <fullName evidence="2">Uncharacterized protein</fullName>
    </submittedName>
</protein>
<name>A0A848ELA9_9PROT</name>
<gene>
    <name evidence="2" type="ORF">GWK16_23865</name>
</gene>
<evidence type="ECO:0000313" key="3">
    <source>
        <dbReference type="Proteomes" id="UP000548582"/>
    </source>
</evidence>
<reference evidence="2 3" key="1">
    <citation type="submission" date="2020-03" db="EMBL/GenBank/DDBJ databases">
        <authorList>
            <person name="Sun Q."/>
        </authorList>
    </citation>
    <scope>NUCLEOTIDE SEQUENCE [LARGE SCALE GENOMIC DNA]</scope>
    <source>
        <strain evidence="2 3">JC162</strain>
    </source>
</reference>
<feature type="compositionally biased region" description="Basic and acidic residues" evidence="1">
    <location>
        <begin position="88"/>
        <end position="98"/>
    </location>
</feature>
<organism evidence="2 3">
    <name type="scientific">Neoroseomonas marina</name>
    <dbReference type="NCBI Taxonomy" id="1232220"/>
    <lineage>
        <taxon>Bacteria</taxon>
        <taxon>Pseudomonadati</taxon>
        <taxon>Pseudomonadota</taxon>
        <taxon>Alphaproteobacteria</taxon>
        <taxon>Acetobacterales</taxon>
        <taxon>Acetobacteraceae</taxon>
        <taxon>Neoroseomonas</taxon>
    </lineage>
</organism>
<accession>A0A848ELA9</accession>
<dbReference type="Proteomes" id="UP000548582">
    <property type="component" value="Unassembled WGS sequence"/>
</dbReference>